<dbReference type="PROSITE" id="PS50056">
    <property type="entry name" value="TYR_PHOSPHATASE_2"/>
    <property type="match status" value="1"/>
</dbReference>
<dbReference type="PROSITE" id="PS00383">
    <property type="entry name" value="TYR_PHOSPHATASE_1"/>
    <property type="match status" value="1"/>
</dbReference>
<dbReference type="InterPro" id="IPR000340">
    <property type="entry name" value="Dual-sp_phosphatase_cat-dom"/>
</dbReference>
<dbReference type="Gene3D" id="3.90.190.10">
    <property type="entry name" value="Protein tyrosine phosphatase superfamily"/>
    <property type="match status" value="1"/>
</dbReference>
<dbReference type="PANTHER" id="PTHR31126">
    <property type="entry name" value="TYROSINE-PROTEIN PHOSPHATASE"/>
    <property type="match status" value="1"/>
</dbReference>
<dbReference type="SMART" id="SM00195">
    <property type="entry name" value="DSPc"/>
    <property type="match status" value="1"/>
</dbReference>
<dbReference type="RefSeq" id="WP_074757632.1">
    <property type="nucleotide sequence ID" value="NZ_FNCO01000018.1"/>
</dbReference>
<reference evidence="7" key="1">
    <citation type="submission" date="2016-10" db="EMBL/GenBank/DDBJ databases">
        <authorList>
            <person name="Varghese N."/>
            <person name="Submissions S."/>
        </authorList>
    </citation>
    <scope>NUCLEOTIDE SEQUENCE [LARGE SCALE GENOMIC DNA]</scope>
    <source>
        <strain evidence="7">ATCC 700689</strain>
    </source>
</reference>
<organism evidence="6 7">
    <name type="scientific">Pseudomonas abietaniphila</name>
    <dbReference type="NCBI Taxonomy" id="89065"/>
    <lineage>
        <taxon>Bacteria</taxon>
        <taxon>Pseudomonadati</taxon>
        <taxon>Pseudomonadota</taxon>
        <taxon>Gammaproteobacteria</taxon>
        <taxon>Pseudomonadales</taxon>
        <taxon>Pseudomonadaceae</taxon>
        <taxon>Pseudomonas</taxon>
    </lineage>
</organism>
<dbReference type="InterPro" id="IPR029021">
    <property type="entry name" value="Prot-tyrosine_phosphatase-like"/>
</dbReference>
<keyword evidence="7" id="KW-1185">Reference proteome</keyword>
<dbReference type="STRING" id="89065.SAMN05216605_11872"/>
<evidence type="ECO:0000256" key="4">
    <source>
        <dbReference type="SAM" id="SignalP"/>
    </source>
</evidence>
<evidence type="ECO:0000313" key="7">
    <source>
        <dbReference type="Proteomes" id="UP000182894"/>
    </source>
</evidence>
<dbReference type="EMBL" id="FNCO01000018">
    <property type="protein sequence ID" value="SDI87379.1"/>
    <property type="molecule type" value="Genomic_DNA"/>
</dbReference>
<dbReference type="Proteomes" id="UP000182894">
    <property type="component" value="Unassembled WGS sequence"/>
</dbReference>
<accession>A0A1G8P4F6</accession>
<keyword evidence="4" id="KW-0732">Signal</keyword>
<evidence type="ECO:0000313" key="6">
    <source>
        <dbReference type="EMBL" id="SDI87379.1"/>
    </source>
</evidence>
<dbReference type="OrthoDB" id="9814896at2"/>
<feature type="chain" id="PRO_5010179511" evidence="4">
    <location>
        <begin position="25"/>
        <end position="225"/>
    </location>
</feature>
<dbReference type="GO" id="GO:0004721">
    <property type="term" value="F:phosphoprotein phosphatase activity"/>
    <property type="evidence" value="ECO:0007669"/>
    <property type="project" value="UniProtKB-KW"/>
</dbReference>
<protein>
    <submittedName>
        <fullName evidence="6">Dual specificity phosphatase, catalytic domain</fullName>
    </submittedName>
</protein>
<dbReference type="InterPro" id="IPR000387">
    <property type="entry name" value="Tyr_Pase_dom"/>
</dbReference>
<comment type="similarity">
    <text evidence="1">Belongs to the protein-tyrosine phosphatase family.</text>
</comment>
<dbReference type="PANTHER" id="PTHR31126:SF72">
    <property type="entry name" value="DUAL SPECIFICITY PROTEIN PHOSPHATASE TPBA"/>
    <property type="match status" value="1"/>
</dbReference>
<keyword evidence="3" id="KW-0904">Protein phosphatase</keyword>
<name>A0A1G8P4F6_9PSED</name>
<feature type="signal peptide" evidence="4">
    <location>
        <begin position="1"/>
        <end position="24"/>
    </location>
</feature>
<dbReference type="InterPro" id="IPR020422">
    <property type="entry name" value="TYR_PHOSPHATASE_DUAL_dom"/>
</dbReference>
<dbReference type="InterPro" id="IPR016130">
    <property type="entry name" value="Tyr_Pase_AS"/>
</dbReference>
<keyword evidence="2" id="KW-0378">Hydrolase</keyword>
<evidence type="ECO:0000256" key="3">
    <source>
        <dbReference type="ARBA" id="ARBA00022912"/>
    </source>
</evidence>
<dbReference type="AlphaFoldDB" id="A0A1G8P4F6"/>
<evidence type="ECO:0000256" key="1">
    <source>
        <dbReference type="ARBA" id="ARBA00009580"/>
    </source>
</evidence>
<sequence>MRIRFLAPLVASLLALSLSEVSQAGDSPSMPTTRPSEWAQPIDPHYNLFRITPMLYRSRQPDASAQPLIEQLGVHTVVNFIKESDQKWLSDPSISQVQIPLQTVHVDDADMIESLRAIQTAQQNGPVLIHCKHGLDRTGLVAAMYRIVVQGWSKQAALDEMEHGGYGDEDNLKHGIDYISKVDVDALKTALNSGACSTSAFARCAIKGWFQKTDVVGVQTILWRL</sequence>
<proteinExistence type="inferred from homology"/>
<evidence type="ECO:0000256" key="2">
    <source>
        <dbReference type="ARBA" id="ARBA00022801"/>
    </source>
</evidence>
<feature type="domain" description="Tyrosine specific protein phosphatases" evidence="5">
    <location>
        <begin position="109"/>
        <end position="147"/>
    </location>
</feature>
<dbReference type="Pfam" id="PF00782">
    <property type="entry name" value="DSPc"/>
    <property type="match status" value="1"/>
</dbReference>
<dbReference type="SUPFAM" id="SSF52799">
    <property type="entry name" value="(Phosphotyrosine protein) phosphatases II"/>
    <property type="match status" value="1"/>
</dbReference>
<evidence type="ECO:0000259" key="5">
    <source>
        <dbReference type="PROSITE" id="PS50056"/>
    </source>
</evidence>
<gene>
    <name evidence="6" type="ORF">SAMN05216605_11872</name>
</gene>